<dbReference type="InterPro" id="IPR042316">
    <property type="entry name" value="IRKI-like"/>
</dbReference>
<feature type="region of interest" description="Disordered" evidence="1">
    <location>
        <begin position="160"/>
        <end position="180"/>
    </location>
</feature>
<feature type="compositionally biased region" description="Pro residues" evidence="1">
    <location>
        <begin position="35"/>
        <end position="48"/>
    </location>
</feature>
<dbReference type="AlphaFoldDB" id="A0AAV8APD2"/>
<evidence type="ECO:0000313" key="3">
    <source>
        <dbReference type="EMBL" id="KAJ4780145.1"/>
    </source>
</evidence>
<dbReference type="EMBL" id="JAMFTS010006225">
    <property type="protein sequence ID" value="KAJ4732530.1"/>
    <property type="molecule type" value="Genomic_DNA"/>
</dbReference>
<feature type="compositionally biased region" description="Polar residues" evidence="1">
    <location>
        <begin position="62"/>
        <end position="74"/>
    </location>
</feature>
<proteinExistence type="predicted"/>
<dbReference type="EMBL" id="JAMFTS010000003">
    <property type="protein sequence ID" value="KAJ4780145.1"/>
    <property type="molecule type" value="Genomic_DNA"/>
</dbReference>
<reference evidence="2" key="1">
    <citation type="submission" date="2022-08" db="EMBL/GenBank/DDBJ databases">
        <authorList>
            <person name="Marques A."/>
        </authorList>
    </citation>
    <scope>NUCLEOTIDE SEQUENCE</scope>
    <source>
        <strain evidence="2">RhyPub2mFocal</strain>
        <tissue evidence="2">Leaves</tissue>
    </source>
</reference>
<keyword evidence="4" id="KW-1185">Reference proteome</keyword>
<comment type="caution">
    <text evidence="2">The sequence shown here is derived from an EMBL/GenBank/DDBJ whole genome shotgun (WGS) entry which is preliminary data.</text>
</comment>
<feature type="compositionally biased region" description="Low complexity" evidence="1">
    <location>
        <begin position="1"/>
        <end position="11"/>
    </location>
</feature>
<evidence type="ECO:0000313" key="4">
    <source>
        <dbReference type="Proteomes" id="UP001140206"/>
    </source>
</evidence>
<dbReference type="PANTHER" id="PTHR31029">
    <property type="entry name" value="CYCLIN-DEPENDENT KINASE-LIKE PROTEIN"/>
    <property type="match status" value="1"/>
</dbReference>
<dbReference type="Proteomes" id="UP001140206">
    <property type="component" value="Chromosome 3"/>
</dbReference>
<organism evidence="2 4">
    <name type="scientific">Rhynchospora pubera</name>
    <dbReference type="NCBI Taxonomy" id="906938"/>
    <lineage>
        <taxon>Eukaryota</taxon>
        <taxon>Viridiplantae</taxon>
        <taxon>Streptophyta</taxon>
        <taxon>Embryophyta</taxon>
        <taxon>Tracheophyta</taxon>
        <taxon>Spermatophyta</taxon>
        <taxon>Magnoliopsida</taxon>
        <taxon>Liliopsida</taxon>
        <taxon>Poales</taxon>
        <taxon>Cyperaceae</taxon>
        <taxon>Cyperoideae</taxon>
        <taxon>Rhynchosporeae</taxon>
        <taxon>Rhynchospora</taxon>
    </lineage>
</organism>
<feature type="compositionally biased region" description="Low complexity" evidence="1">
    <location>
        <begin position="18"/>
        <end position="34"/>
    </location>
</feature>
<sequence>MSRTTITTTITRSEKANSLSSFMTSHSPSSSLPSSLPPLSPLFSPSPIPEHEEKKSNDKTHNGFTDNGPHQHQPTPLHPSTKKKRTPKQTPLVTLSCDETTTTTTTTVAAVSCSKCRPSSRDVKRPSVVPISPTSTSASRRITPPSPLSLLNSLFHRRTNGSISSNTTPKSSVASACDDSDPQYWRATATELSKKLIAATRKRDEALLETSKLKYSLSELELKLANLESSYHDLTQPNRTGQAGLTPSGKNPDPFVQSVADSRAASRLLARALSSHLRKSPVHSSSSLLPAHTEAFLNRVFYSGFELDSEEEIRLADPAERCQLNRSAYESIQDLTWDEVLTKGTKHFSEGLSQFCDSKMSDVVGSIGWTKSWPEPLLQAFFLAAKAAWSVRLLARSVHPPVPIIRVDRGAKFNSRFMEDTASDRAGTDRLEPVSVKMLVAPGFHVYTSRDMSVVKCKVLCLYNSRRDGYRDASVGDGVGQCQLRDKV</sequence>
<feature type="compositionally biased region" description="Basic and acidic residues" evidence="1">
    <location>
        <begin position="49"/>
        <end position="61"/>
    </location>
</feature>
<gene>
    <name evidence="2" type="ORF">LUZ62_006318</name>
    <name evidence="3" type="ORF">LUZ62_064402</name>
</gene>
<feature type="region of interest" description="Disordered" evidence="1">
    <location>
        <begin position="1"/>
        <end position="91"/>
    </location>
</feature>
<name>A0AAV8APD2_9POAL</name>
<feature type="compositionally biased region" description="Low complexity" evidence="1">
    <location>
        <begin position="126"/>
        <end position="139"/>
    </location>
</feature>
<evidence type="ECO:0000313" key="2">
    <source>
        <dbReference type="EMBL" id="KAJ4732530.1"/>
    </source>
</evidence>
<evidence type="ECO:0000256" key="1">
    <source>
        <dbReference type="SAM" id="MobiDB-lite"/>
    </source>
</evidence>
<feature type="compositionally biased region" description="Polar residues" evidence="1">
    <location>
        <begin position="160"/>
        <end position="174"/>
    </location>
</feature>
<protein>
    <submittedName>
        <fullName evidence="2">DNA double-strand break repair RAD50 ATPase</fullName>
    </submittedName>
</protein>
<dbReference type="PANTHER" id="PTHR31029:SF4">
    <property type="entry name" value="CYCLIN-DEPENDENT KINASE-LIKE PROTEIN"/>
    <property type="match status" value="1"/>
</dbReference>
<feature type="region of interest" description="Disordered" evidence="1">
    <location>
        <begin position="117"/>
        <end position="145"/>
    </location>
</feature>
<accession>A0AAV8APD2</accession>